<dbReference type="GO" id="GO:0032259">
    <property type="term" value="P:methylation"/>
    <property type="evidence" value="ECO:0007669"/>
    <property type="project" value="UniProtKB-KW"/>
</dbReference>
<keyword evidence="3" id="KW-1185">Reference proteome</keyword>
<evidence type="ECO:0000313" key="2">
    <source>
        <dbReference type="EMBL" id="AQS86266.1"/>
    </source>
</evidence>
<sequence length="511" mass="54262">MNRETTRRTIFTLSALAVMGLGSAGWIWIHREANHELIEALENAKAHLPPGVEFTWSKAIALPTSHGARLTDVVLKDPNGTISAATIELIGAVAGSGETKSTPDHSSLHFDHVIAYTLQVTGADGTMQVKRLSLDGIMLPPSTEDQVSSLMMDHGEATQVAVTSVDGLESARADHVILDQYGTGRISRLTVSKFLLHYGEHPVRDASIAQLVSDGSDLAGLLQSYLKGNGLLFHDGNQSFTVEDFLLSGEVDGPGSAQDRLVGFEKGRLHIDTDGKKSRVTESFTHFRVWPTGPRSMAIKTLGYQKFDGAVVLNAIVDREADVAHVTQFDVNAPEFGHLNMAGDFVQLAAPQGALPQPQIAHLDFSWRDDGLVSRIINSMAVAQGMDPDAYVTLLRRTWSPAGAAPDSVGAQLAKYIANPEAGPLTAMIAPEKPVPVLTLVTIPAMMTHPQVVEMLGLTVQSPVAGAAAGDDAQAPDPNMTTDEPVDPEVLAPGPSAAPKTGVTAQPSGQK</sequence>
<keyword evidence="2" id="KW-0808">Transferase</keyword>
<feature type="compositionally biased region" description="Low complexity" evidence="1">
    <location>
        <begin position="467"/>
        <end position="478"/>
    </location>
</feature>
<reference evidence="2 3" key="1">
    <citation type="submission" date="2016-03" db="EMBL/GenBank/DDBJ databases">
        <title>Acetic acid bacteria sequencing.</title>
        <authorList>
            <person name="Brandt J."/>
            <person name="Jakob F."/>
            <person name="Vogel R.F."/>
        </authorList>
    </citation>
    <scope>NUCLEOTIDE SEQUENCE [LARGE SCALE GENOMIC DNA]</scope>
    <source>
        <strain evidence="2 3">TMW2.1153</strain>
    </source>
</reference>
<evidence type="ECO:0000313" key="3">
    <source>
        <dbReference type="Proteomes" id="UP000188937"/>
    </source>
</evidence>
<keyword evidence="2" id="KW-0489">Methyltransferase</keyword>
<dbReference type="KEGG" id="aace:A0U92_04840"/>
<gene>
    <name evidence="2" type="ORF">A0U92_04840</name>
</gene>
<dbReference type="AlphaFoldDB" id="A0A1U9KKJ5"/>
<accession>A0A1U9KKJ5</accession>
<feature type="region of interest" description="Disordered" evidence="1">
    <location>
        <begin position="467"/>
        <end position="511"/>
    </location>
</feature>
<dbReference type="Proteomes" id="UP000188937">
    <property type="component" value="Chromosome"/>
</dbReference>
<name>A0A1U9KKJ5_ACEAC</name>
<organism evidence="2 3">
    <name type="scientific">Acetobacter aceti</name>
    <dbReference type="NCBI Taxonomy" id="435"/>
    <lineage>
        <taxon>Bacteria</taxon>
        <taxon>Pseudomonadati</taxon>
        <taxon>Pseudomonadota</taxon>
        <taxon>Alphaproteobacteria</taxon>
        <taxon>Acetobacterales</taxon>
        <taxon>Acetobacteraceae</taxon>
        <taxon>Acetobacter</taxon>
        <taxon>Acetobacter subgen. Acetobacter</taxon>
    </lineage>
</organism>
<dbReference type="RefSeq" id="WP_077814254.1">
    <property type="nucleotide sequence ID" value="NZ_CP014692.1"/>
</dbReference>
<proteinExistence type="predicted"/>
<dbReference type="OrthoDB" id="7217800at2"/>
<dbReference type="EMBL" id="CP014692">
    <property type="protein sequence ID" value="AQS86266.1"/>
    <property type="molecule type" value="Genomic_DNA"/>
</dbReference>
<dbReference type="GO" id="GO:0008168">
    <property type="term" value="F:methyltransferase activity"/>
    <property type="evidence" value="ECO:0007669"/>
    <property type="project" value="UniProtKB-KW"/>
</dbReference>
<protein>
    <submittedName>
        <fullName evidence="2">3-demethylubiquinone-9 3-methyltransferase</fullName>
    </submittedName>
</protein>
<dbReference type="STRING" id="435.A0U92_04840"/>
<evidence type="ECO:0000256" key="1">
    <source>
        <dbReference type="SAM" id="MobiDB-lite"/>
    </source>
</evidence>
<keyword evidence="2" id="KW-0830">Ubiquinone</keyword>